<sequence>MSNKQILQPAGWTQPRGYANGVAASGRQVFVAGQIGWNERCEFDSDDFIAQVRQALLNIRAVLAEAGAAPEHIVRMTWYLIDKREYIARGREVGQAYREVLGRDYGIAMSAVQVSALMEDRAKVEIEVTAVVPDAAV</sequence>
<organism evidence="1 2">
    <name type="scientific">Roseateles saccharophilus</name>
    <name type="common">Pseudomonas saccharophila</name>
    <dbReference type="NCBI Taxonomy" id="304"/>
    <lineage>
        <taxon>Bacteria</taxon>
        <taxon>Pseudomonadati</taxon>
        <taxon>Pseudomonadota</taxon>
        <taxon>Betaproteobacteria</taxon>
        <taxon>Burkholderiales</taxon>
        <taxon>Sphaerotilaceae</taxon>
        <taxon>Roseateles</taxon>
    </lineage>
</organism>
<proteinExistence type="predicted"/>
<protein>
    <submittedName>
        <fullName evidence="1">Enamine deaminase RidA (YjgF/YER057c/UK114 family)</fullName>
    </submittedName>
</protein>
<name>A0ABU1YW48_ROSSA</name>
<evidence type="ECO:0000313" key="1">
    <source>
        <dbReference type="EMBL" id="MDR7272436.1"/>
    </source>
</evidence>
<reference evidence="1 2" key="1">
    <citation type="submission" date="2023-07" db="EMBL/GenBank/DDBJ databases">
        <title>Sorghum-associated microbial communities from plants grown in Nebraska, USA.</title>
        <authorList>
            <person name="Schachtman D."/>
        </authorList>
    </citation>
    <scope>NUCLEOTIDE SEQUENCE [LARGE SCALE GENOMIC DNA]</scope>
    <source>
        <strain evidence="1 2">BE314</strain>
    </source>
</reference>
<gene>
    <name evidence="1" type="ORF">J2X20_005119</name>
</gene>
<keyword evidence="2" id="KW-1185">Reference proteome</keyword>
<dbReference type="CDD" id="cd00448">
    <property type="entry name" value="YjgF_YER057c_UK114_family"/>
    <property type="match status" value="1"/>
</dbReference>
<evidence type="ECO:0000313" key="2">
    <source>
        <dbReference type="Proteomes" id="UP001180453"/>
    </source>
</evidence>
<dbReference type="Proteomes" id="UP001180453">
    <property type="component" value="Unassembled WGS sequence"/>
</dbReference>
<dbReference type="InterPro" id="IPR035959">
    <property type="entry name" value="RutC-like_sf"/>
</dbReference>
<dbReference type="PANTHER" id="PTHR43857:SF1">
    <property type="entry name" value="YJGH FAMILY PROTEIN"/>
    <property type="match status" value="1"/>
</dbReference>
<dbReference type="RefSeq" id="WP_310271575.1">
    <property type="nucleotide sequence ID" value="NZ_JAVDXU010000005.1"/>
</dbReference>
<dbReference type="InterPro" id="IPR006175">
    <property type="entry name" value="YjgF/YER057c/UK114"/>
</dbReference>
<dbReference type="SUPFAM" id="SSF55298">
    <property type="entry name" value="YjgF-like"/>
    <property type="match status" value="1"/>
</dbReference>
<dbReference type="PANTHER" id="PTHR43857">
    <property type="entry name" value="BLR7761 PROTEIN"/>
    <property type="match status" value="1"/>
</dbReference>
<comment type="caution">
    <text evidence="1">The sequence shown here is derived from an EMBL/GenBank/DDBJ whole genome shotgun (WGS) entry which is preliminary data.</text>
</comment>
<dbReference type="EMBL" id="JAVDXU010000005">
    <property type="protein sequence ID" value="MDR7272436.1"/>
    <property type="molecule type" value="Genomic_DNA"/>
</dbReference>
<accession>A0ABU1YW48</accession>
<dbReference type="Gene3D" id="3.30.1330.40">
    <property type="entry name" value="RutC-like"/>
    <property type="match status" value="1"/>
</dbReference>
<dbReference type="Pfam" id="PF01042">
    <property type="entry name" value="Ribonuc_L-PSP"/>
    <property type="match status" value="1"/>
</dbReference>